<keyword evidence="6" id="KW-0521">NADP</keyword>
<evidence type="ECO:0000259" key="9">
    <source>
        <dbReference type="Pfam" id="PF01207"/>
    </source>
</evidence>
<keyword evidence="2" id="KW-0820">tRNA-binding</keyword>
<dbReference type="PROSITE" id="PS01136">
    <property type="entry name" value="UPF0034"/>
    <property type="match status" value="1"/>
</dbReference>
<evidence type="ECO:0000256" key="1">
    <source>
        <dbReference type="ARBA" id="ARBA00001917"/>
    </source>
</evidence>
<dbReference type="AlphaFoldDB" id="A0A1V9ZQ72"/>
<dbReference type="GO" id="GO:0050660">
    <property type="term" value="F:flavin adenine dinucleotide binding"/>
    <property type="evidence" value="ECO:0007669"/>
    <property type="project" value="InterPro"/>
</dbReference>
<evidence type="ECO:0000313" key="11">
    <source>
        <dbReference type="Proteomes" id="UP000243217"/>
    </source>
</evidence>
<dbReference type="SUPFAM" id="SSF51395">
    <property type="entry name" value="FMN-linked oxidoreductases"/>
    <property type="match status" value="1"/>
</dbReference>
<evidence type="ECO:0000256" key="2">
    <source>
        <dbReference type="ARBA" id="ARBA00022555"/>
    </source>
</evidence>
<gene>
    <name evidence="10" type="ORF">THRCLA_06174</name>
</gene>
<keyword evidence="5" id="KW-0819">tRNA processing</keyword>
<sequence>MPSTYAPTRLSVAPMMDWTDRHYRFMMRHITKKTLLYTEMVVDKTLLHQQQNFDYFLGHDDIEHPLALQIGGSDVETLGTVAKLASNYANFHEINLNVGCPSPRVSSGCFGARLMLNPELVRDICYEMIRQVSSTPITVKCRIGVDENDSYEYFHNFVQTVASSGVKDFTVHARKCWLDGLKLSPHENRTIPKLNYSFAGRIKQDFPDLNIMLNGGVSSIEHAHQLLQDPDLNIDGVMIGRAAYNYPWNFRDADRLLFDSPNPGLSRREIVAIYLDYAEEMQEKWGKKKREKGTYAMPTSTLMKPILNLFNGEYGCKAMKRHVANRWSRDESYQLEIRDLVQTAIDECIPSSVLDKTVNDDKA</sequence>
<dbReference type="OrthoDB" id="10262250at2759"/>
<reference evidence="10 11" key="1">
    <citation type="journal article" date="2014" name="Genome Biol. Evol.">
        <title>The secreted proteins of Achlya hypogyna and Thraustotheca clavata identify the ancestral oomycete secretome and reveal gene acquisitions by horizontal gene transfer.</title>
        <authorList>
            <person name="Misner I."/>
            <person name="Blouin N."/>
            <person name="Leonard G."/>
            <person name="Richards T.A."/>
            <person name="Lane C.E."/>
        </authorList>
    </citation>
    <scope>NUCLEOTIDE SEQUENCE [LARGE SCALE GENOMIC DNA]</scope>
    <source>
        <strain evidence="10 11">ATCC 34112</strain>
    </source>
</reference>
<feature type="domain" description="DUS-like FMN-binding" evidence="9">
    <location>
        <begin position="12"/>
        <end position="290"/>
    </location>
</feature>
<evidence type="ECO:0000256" key="3">
    <source>
        <dbReference type="ARBA" id="ARBA00022630"/>
    </source>
</evidence>
<dbReference type="InterPro" id="IPR004653">
    <property type="entry name" value="DusA"/>
</dbReference>
<keyword evidence="11" id="KW-1185">Reference proteome</keyword>
<dbReference type="GO" id="GO:0017150">
    <property type="term" value="F:tRNA dihydrouridine synthase activity"/>
    <property type="evidence" value="ECO:0007669"/>
    <property type="project" value="InterPro"/>
</dbReference>
<dbReference type="Pfam" id="PF01207">
    <property type="entry name" value="Dus"/>
    <property type="match status" value="1"/>
</dbReference>
<comment type="cofactor">
    <cofactor evidence="1">
        <name>FMN</name>
        <dbReference type="ChEBI" id="CHEBI:58210"/>
    </cofactor>
</comment>
<evidence type="ECO:0000256" key="8">
    <source>
        <dbReference type="ARBA" id="ARBA00023002"/>
    </source>
</evidence>
<dbReference type="InterPro" id="IPR013785">
    <property type="entry name" value="Aldolase_TIM"/>
</dbReference>
<dbReference type="EMBL" id="JNBS01001744">
    <property type="protein sequence ID" value="OQS00172.1"/>
    <property type="molecule type" value="Genomic_DNA"/>
</dbReference>
<accession>A0A1V9ZQ72</accession>
<evidence type="ECO:0000313" key="10">
    <source>
        <dbReference type="EMBL" id="OQS00172.1"/>
    </source>
</evidence>
<dbReference type="Gene3D" id="1.20.120.1460">
    <property type="match status" value="1"/>
</dbReference>
<dbReference type="NCBIfam" id="NF008774">
    <property type="entry name" value="PRK11815.1"/>
    <property type="match status" value="1"/>
</dbReference>
<keyword evidence="4" id="KW-0288">FMN</keyword>
<dbReference type="InterPro" id="IPR018517">
    <property type="entry name" value="tRNA_hU_synthase_CS"/>
</dbReference>
<dbReference type="InterPro" id="IPR035587">
    <property type="entry name" value="DUS-like_FMN-bd"/>
</dbReference>
<dbReference type="STRING" id="74557.A0A1V9ZQ72"/>
<keyword evidence="8" id="KW-0560">Oxidoreductase</keyword>
<keyword evidence="3" id="KW-0285">Flavoprotein</keyword>
<dbReference type="Gene3D" id="3.20.20.70">
    <property type="entry name" value="Aldolase class I"/>
    <property type="match status" value="1"/>
</dbReference>
<proteinExistence type="predicted"/>
<dbReference type="Proteomes" id="UP000243217">
    <property type="component" value="Unassembled WGS sequence"/>
</dbReference>
<dbReference type="PANTHER" id="PTHR42907">
    <property type="entry name" value="FMN-LINKED OXIDOREDUCTASES SUPERFAMILY PROTEIN"/>
    <property type="match status" value="1"/>
</dbReference>
<protein>
    <submittedName>
        <fullName evidence="10">tRNA-dihydrouridine synthase</fullName>
    </submittedName>
</protein>
<dbReference type="PANTHER" id="PTHR42907:SF1">
    <property type="entry name" value="FMN-LINKED OXIDOREDUCTASES SUPERFAMILY PROTEIN"/>
    <property type="match status" value="1"/>
</dbReference>
<evidence type="ECO:0000256" key="5">
    <source>
        <dbReference type="ARBA" id="ARBA00022694"/>
    </source>
</evidence>
<comment type="caution">
    <text evidence="10">The sequence shown here is derived from an EMBL/GenBank/DDBJ whole genome shotgun (WGS) entry which is preliminary data.</text>
</comment>
<dbReference type="GO" id="GO:0000049">
    <property type="term" value="F:tRNA binding"/>
    <property type="evidence" value="ECO:0007669"/>
    <property type="project" value="UniProtKB-KW"/>
</dbReference>
<evidence type="ECO:0000256" key="7">
    <source>
        <dbReference type="ARBA" id="ARBA00022884"/>
    </source>
</evidence>
<organism evidence="10 11">
    <name type="scientific">Thraustotheca clavata</name>
    <dbReference type="NCBI Taxonomy" id="74557"/>
    <lineage>
        <taxon>Eukaryota</taxon>
        <taxon>Sar</taxon>
        <taxon>Stramenopiles</taxon>
        <taxon>Oomycota</taxon>
        <taxon>Saprolegniomycetes</taxon>
        <taxon>Saprolegniales</taxon>
        <taxon>Achlyaceae</taxon>
        <taxon>Thraustotheca</taxon>
    </lineage>
</organism>
<evidence type="ECO:0000256" key="6">
    <source>
        <dbReference type="ARBA" id="ARBA00022857"/>
    </source>
</evidence>
<evidence type="ECO:0000256" key="4">
    <source>
        <dbReference type="ARBA" id="ARBA00022643"/>
    </source>
</evidence>
<dbReference type="CDD" id="cd02801">
    <property type="entry name" value="DUS_like_FMN"/>
    <property type="match status" value="1"/>
</dbReference>
<keyword evidence="7" id="KW-0694">RNA-binding</keyword>
<name>A0A1V9ZQ72_9STRA</name>